<evidence type="ECO:0000256" key="5">
    <source>
        <dbReference type="ARBA" id="ARBA00022840"/>
    </source>
</evidence>
<dbReference type="Pfam" id="PF04229">
    <property type="entry name" value="GrpB"/>
    <property type="match status" value="1"/>
</dbReference>
<reference evidence="9" key="1">
    <citation type="submission" date="2016-10" db="EMBL/GenBank/DDBJ databases">
        <authorList>
            <person name="Varghese N."/>
            <person name="Submissions S."/>
        </authorList>
    </citation>
    <scope>NUCLEOTIDE SEQUENCE [LARGE SCALE GENOMIC DNA]</scope>
    <source>
        <strain evidence="9">DSM 45459</strain>
    </source>
</reference>
<keyword evidence="5 6" id="KW-0067">ATP-binding</keyword>
<comment type="similarity">
    <text evidence="2">In the C-terminal section; belongs to the UPF0157 (GrpB) family.</text>
</comment>
<proteinExistence type="inferred from homology"/>
<keyword evidence="6" id="KW-0808">Transferase</keyword>
<evidence type="ECO:0000313" key="9">
    <source>
        <dbReference type="Proteomes" id="UP000199301"/>
    </source>
</evidence>
<dbReference type="SUPFAM" id="SSF52540">
    <property type="entry name" value="P-loop containing nucleoside triphosphate hydrolases"/>
    <property type="match status" value="1"/>
</dbReference>
<evidence type="ECO:0000256" key="1">
    <source>
        <dbReference type="ARBA" id="ARBA00008826"/>
    </source>
</evidence>
<feature type="binding site" evidence="6">
    <location>
        <begin position="80"/>
        <end position="85"/>
    </location>
    <ligand>
        <name>ATP</name>
        <dbReference type="ChEBI" id="CHEBI:30616"/>
    </ligand>
</feature>
<sequence length="467" mass="51072">MNEPPVVDRLIDRFVGGPASGWCGAALFVGADFPCRGVLLDSRAVGGRITEPWGSGPAARPGGTDRMGRMLRVGLTGGIGSGKSTVANRLAEHGAVVVDADLVSREVVEPGTEGLSEIVEHFGAEVLDEDGALNRSALARVVFGDEAARRVLNGIVHPRVAARTAELIAAAPEDAIVVHDVALLVENGYQDDYHLVIVVDAPVEQRVRRLVNRGLSAEDARSRIEAQADEQQRRAAADVWLDNDSAQWELRAEVDRLWETRLVPFEANVRSRVPQLWSAPPEPVAPDPEWPAQARRLAARIAKAAGGDGVRVDHIGSTAVPGLASEDVLDLQLTVRAPDEADVLDERLAAAGFPRLSGHDADEPCTGDSVEQWWRRLHVSADPGRRVDLHLRVEGRSNWRLALLLSAWLRADEQARAEYAALKHRCAELFASDVDSRRYAEAKRAWFEKVLPRAERWAERTGWSPYE</sequence>
<dbReference type="GO" id="GO:0015937">
    <property type="term" value="P:coenzyme A biosynthetic process"/>
    <property type="evidence" value="ECO:0007669"/>
    <property type="project" value="UniProtKB-UniRule"/>
</dbReference>
<dbReference type="NCBIfam" id="TIGR00152">
    <property type="entry name" value="dephospho-CoA kinase"/>
    <property type="match status" value="1"/>
</dbReference>
<dbReference type="InterPro" id="IPR027417">
    <property type="entry name" value="P-loop_NTPase"/>
</dbReference>
<organism evidence="8 9">
    <name type="scientific">Actinopolyspora saharensis</name>
    <dbReference type="NCBI Taxonomy" id="995062"/>
    <lineage>
        <taxon>Bacteria</taxon>
        <taxon>Bacillati</taxon>
        <taxon>Actinomycetota</taxon>
        <taxon>Actinomycetes</taxon>
        <taxon>Actinopolysporales</taxon>
        <taxon>Actinopolysporaceae</taxon>
        <taxon>Actinopolyspora</taxon>
    </lineage>
</organism>
<dbReference type="PANTHER" id="PTHR10695:SF46">
    <property type="entry name" value="BIFUNCTIONAL COENZYME A SYNTHASE-RELATED"/>
    <property type="match status" value="1"/>
</dbReference>
<name>A0A1H1AEN9_9ACTN</name>
<dbReference type="PROSITE" id="PS51219">
    <property type="entry name" value="DPCK"/>
    <property type="match status" value="1"/>
</dbReference>
<evidence type="ECO:0000256" key="4">
    <source>
        <dbReference type="ARBA" id="ARBA00022741"/>
    </source>
</evidence>
<dbReference type="UniPathway" id="UPA00241">
    <property type="reaction ID" value="UER00356"/>
</dbReference>
<dbReference type="SUPFAM" id="SSF81301">
    <property type="entry name" value="Nucleotidyltransferase"/>
    <property type="match status" value="1"/>
</dbReference>
<dbReference type="CDD" id="cd02022">
    <property type="entry name" value="DPCK"/>
    <property type="match status" value="1"/>
</dbReference>
<dbReference type="NCBIfam" id="NF002879">
    <property type="entry name" value="PRK03333.1"/>
    <property type="match status" value="1"/>
</dbReference>
<dbReference type="STRING" id="995062.SAMN04489718_1550"/>
<comment type="function">
    <text evidence="6">Catalyzes the phosphorylation of the 3'-hydroxyl group of dephosphocoenzyme A to form coenzyme A.</text>
</comment>
<accession>A0A1H1AEN9</accession>
<evidence type="ECO:0000256" key="6">
    <source>
        <dbReference type="HAMAP-Rule" id="MF_00376"/>
    </source>
</evidence>
<comment type="catalytic activity">
    <reaction evidence="6">
        <text>3'-dephospho-CoA + ATP = ADP + CoA + H(+)</text>
        <dbReference type="Rhea" id="RHEA:18245"/>
        <dbReference type="ChEBI" id="CHEBI:15378"/>
        <dbReference type="ChEBI" id="CHEBI:30616"/>
        <dbReference type="ChEBI" id="CHEBI:57287"/>
        <dbReference type="ChEBI" id="CHEBI:57328"/>
        <dbReference type="ChEBI" id="CHEBI:456216"/>
        <dbReference type="EC" id="2.7.1.24"/>
    </reaction>
</comment>
<dbReference type="GO" id="GO:0005737">
    <property type="term" value="C:cytoplasm"/>
    <property type="evidence" value="ECO:0007669"/>
    <property type="project" value="UniProtKB-SubCell"/>
</dbReference>
<comment type="similarity">
    <text evidence="6">Belongs to the CoaE family.</text>
</comment>
<evidence type="ECO:0000256" key="7">
    <source>
        <dbReference type="NCBIfam" id="TIGR00152"/>
    </source>
</evidence>
<dbReference type="Gene3D" id="3.30.460.10">
    <property type="entry name" value="Beta Polymerase, domain 2"/>
    <property type="match status" value="1"/>
</dbReference>
<dbReference type="InterPro" id="IPR007344">
    <property type="entry name" value="GrpB/CoaE"/>
</dbReference>
<dbReference type="EMBL" id="FNKO01000001">
    <property type="protein sequence ID" value="SDQ38175.1"/>
    <property type="molecule type" value="Genomic_DNA"/>
</dbReference>
<keyword evidence="9" id="KW-1185">Reference proteome</keyword>
<dbReference type="GO" id="GO:0005524">
    <property type="term" value="F:ATP binding"/>
    <property type="evidence" value="ECO:0007669"/>
    <property type="project" value="UniProtKB-UniRule"/>
</dbReference>
<dbReference type="Gene3D" id="3.40.50.300">
    <property type="entry name" value="P-loop containing nucleotide triphosphate hydrolases"/>
    <property type="match status" value="1"/>
</dbReference>
<dbReference type="Pfam" id="PF01121">
    <property type="entry name" value="CoaE"/>
    <property type="match status" value="1"/>
</dbReference>
<dbReference type="GO" id="GO:0004140">
    <property type="term" value="F:dephospho-CoA kinase activity"/>
    <property type="evidence" value="ECO:0007669"/>
    <property type="project" value="UniProtKB-UniRule"/>
</dbReference>
<evidence type="ECO:0000256" key="2">
    <source>
        <dbReference type="ARBA" id="ARBA00011058"/>
    </source>
</evidence>
<comment type="similarity">
    <text evidence="1">In the N-terminal section; belongs to the CoaE family.</text>
</comment>
<keyword evidence="6" id="KW-0173">Coenzyme A biosynthesis</keyword>
<dbReference type="AlphaFoldDB" id="A0A1H1AEN9"/>
<gene>
    <name evidence="6" type="primary">coaE</name>
    <name evidence="8" type="ORF">SAMN04489718_1550</name>
</gene>
<keyword evidence="3 6" id="KW-0963">Cytoplasm</keyword>
<dbReference type="PANTHER" id="PTHR10695">
    <property type="entry name" value="DEPHOSPHO-COA KINASE-RELATED"/>
    <property type="match status" value="1"/>
</dbReference>
<evidence type="ECO:0000313" key="8">
    <source>
        <dbReference type="EMBL" id="SDQ38175.1"/>
    </source>
</evidence>
<dbReference type="EC" id="2.7.1.24" evidence="6 7"/>
<protein>
    <recommendedName>
        <fullName evidence="6 7">Dephospho-CoA kinase</fullName>
        <ecNumber evidence="6 7">2.7.1.24</ecNumber>
    </recommendedName>
    <alternativeName>
        <fullName evidence="6">Dephosphocoenzyme A kinase</fullName>
    </alternativeName>
</protein>
<dbReference type="Proteomes" id="UP000199301">
    <property type="component" value="Unassembled WGS sequence"/>
</dbReference>
<dbReference type="InterPro" id="IPR043519">
    <property type="entry name" value="NT_sf"/>
</dbReference>
<dbReference type="HAMAP" id="MF_00376">
    <property type="entry name" value="Dephospho_CoA_kinase"/>
    <property type="match status" value="1"/>
</dbReference>
<keyword evidence="6 8" id="KW-0418">Kinase</keyword>
<comment type="subcellular location">
    <subcellularLocation>
        <location evidence="6">Cytoplasm</location>
    </subcellularLocation>
</comment>
<comment type="pathway">
    <text evidence="6">Cofactor biosynthesis; coenzyme A biosynthesis; CoA from (R)-pantothenate: step 5/5.</text>
</comment>
<dbReference type="InterPro" id="IPR001977">
    <property type="entry name" value="Depp_CoAkinase"/>
</dbReference>
<evidence type="ECO:0000256" key="3">
    <source>
        <dbReference type="ARBA" id="ARBA00022490"/>
    </source>
</evidence>
<keyword evidence="4 6" id="KW-0547">Nucleotide-binding</keyword>